<dbReference type="SUPFAM" id="SSF51621">
    <property type="entry name" value="Phosphoenolpyruvate/pyruvate domain"/>
    <property type="match status" value="1"/>
</dbReference>
<dbReference type="HOGENOM" id="CLU_059964_3_0_1"/>
<dbReference type="Gene3D" id="3.20.20.60">
    <property type="entry name" value="Phosphoenolpyruvate-binding domains"/>
    <property type="match status" value="1"/>
</dbReference>
<evidence type="ECO:0000313" key="6">
    <source>
        <dbReference type="Proteomes" id="UP000019484"/>
    </source>
</evidence>
<keyword evidence="2" id="KW-0479">Metal-binding</keyword>
<gene>
    <name evidence="5" type="ORF">A1O1_08298</name>
</gene>
<dbReference type="InterPro" id="IPR040442">
    <property type="entry name" value="Pyrv_kinase-like_dom_sf"/>
</dbReference>
<comment type="caution">
    <text evidence="5">The sequence shown here is derived from an EMBL/GenBank/DDBJ whole genome shotgun (WGS) entry which is preliminary data.</text>
</comment>
<dbReference type="PANTHER" id="PTHR30502">
    <property type="entry name" value="2-KETO-3-DEOXY-L-RHAMNONATE ALDOLASE"/>
    <property type="match status" value="1"/>
</dbReference>
<organism evidence="5 6">
    <name type="scientific">Capronia coronata CBS 617.96</name>
    <dbReference type="NCBI Taxonomy" id="1182541"/>
    <lineage>
        <taxon>Eukaryota</taxon>
        <taxon>Fungi</taxon>
        <taxon>Dikarya</taxon>
        <taxon>Ascomycota</taxon>
        <taxon>Pezizomycotina</taxon>
        <taxon>Eurotiomycetes</taxon>
        <taxon>Chaetothyriomycetidae</taxon>
        <taxon>Chaetothyriales</taxon>
        <taxon>Herpotrichiellaceae</taxon>
        <taxon>Capronia</taxon>
    </lineage>
</organism>
<evidence type="ECO:0000256" key="3">
    <source>
        <dbReference type="ARBA" id="ARBA00023239"/>
    </source>
</evidence>
<dbReference type="EMBL" id="AMWN01000008">
    <property type="protein sequence ID" value="EXJ80156.1"/>
    <property type="molecule type" value="Genomic_DNA"/>
</dbReference>
<dbReference type="PANTHER" id="PTHR30502:SF0">
    <property type="entry name" value="PHOSPHOENOLPYRUVATE CARBOXYLASE FAMILY PROTEIN"/>
    <property type="match status" value="1"/>
</dbReference>
<name>W9XT27_9EURO</name>
<evidence type="ECO:0000256" key="2">
    <source>
        <dbReference type="ARBA" id="ARBA00022723"/>
    </source>
</evidence>
<dbReference type="OrthoDB" id="1621678at2759"/>
<dbReference type="InterPro" id="IPR050251">
    <property type="entry name" value="HpcH-HpaI_aldolase"/>
</dbReference>
<dbReference type="InterPro" id="IPR015813">
    <property type="entry name" value="Pyrv/PenolPyrv_kinase-like_dom"/>
</dbReference>
<protein>
    <submittedName>
        <fullName evidence="5">2,4-dihydroxyhept-2-ene-1,7-dioic acid aldolase</fullName>
    </submittedName>
</protein>
<evidence type="ECO:0000259" key="4">
    <source>
        <dbReference type="Pfam" id="PF03328"/>
    </source>
</evidence>
<evidence type="ECO:0000313" key="5">
    <source>
        <dbReference type="EMBL" id="EXJ80156.1"/>
    </source>
</evidence>
<accession>W9XT27</accession>
<sequence length="274" mass="29023">MQNANTLKKALNTGSGVSFGAWQMLPGSYVSKAIAQAGYDWVLIDCEHGNIADNEMHHSVHAVAGCGASPIVRLPAMDSWMIKRALDAGAHGVLLPLLRTADDARSIVQACKFPPQGRRGFGSPFSMGAFHPRGDLSGLAYLENANDHILTIVQIETQEALANVDEIAKVDGIDVLFVGPFDLGNNIGHPIRGEFAPELKEAILKVQAAARNAGKKTGIYCTDGKMAREYADAGFQMISVVNDMTVLPTGMANALSIAKGTKQEAKGTAYGGTT</sequence>
<keyword evidence="6" id="KW-1185">Reference proteome</keyword>
<dbReference type="Proteomes" id="UP000019484">
    <property type="component" value="Unassembled WGS sequence"/>
</dbReference>
<evidence type="ECO:0000256" key="1">
    <source>
        <dbReference type="ARBA" id="ARBA00005568"/>
    </source>
</evidence>
<dbReference type="eggNOG" id="ENOG502QR7H">
    <property type="taxonomic scope" value="Eukaryota"/>
</dbReference>
<dbReference type="Pfam" id="PF03328">
    <property type="entry name" value="HpcH_HpaI"/>
    <property type="match status" value="1"/>
</dbReference>
<dbReference type="STRING" id="1182541.W9XT27"/>
<dbReference type="InterPro" id="IPR005000">
    <property type="entry name" value="Aldolase/citrate-lyase_domain"/>
</dbReference>
<dbReference type="GO" id="GO:0016832">
    <property type="term" value="F:aldehyde-lyase activity"/>
    <property type="evidence" value="ECO:0007669"/>
    <property type="project" value="TreeGrafter"/>
</dbReference>
<reference evidence="5 6" key="1">
    <citation type="submission" date="2013-03" db="EMBL/GenBank/DDBJ databases">
        <title>The Genome Sequence of Capronia coronata CBS 617.96.</title>
        <authorList>
            <consortium name="The Broad Institute Genomics Platform"/>
            <person name="Cuomo C."/>
            <person name="de Hoog S."/>
            <person name="Gorbushina A."/>
            <person name="Walker B."/>
            <person name="Young S.K."/>
            <person name="Zeng Q."/>
            <person name="Gargeya S."/>
            <person name="Fitzgerald M."/>
            <person name="Haas B."/>
            <person name="Abouelleil A."/>
            <person name="Allen A.W."/>
            <person name="Alvarado L."/>
            <person name="Arachchi H.M."/>
            <person name="Berlin A.M."/>
            <person name="Chapman S.B."/>
            <person name="Gainer-Dewar J."/>
            <person name="Goldberg J."/>
            <person name="Griggs A."/>
            <person name="Gujja S."/>
            <person name="Hansen M."/>
            <person name="Howarth C."/>
            <person name="Imamovic A."/>
            <person name="Ireland A."/>
            <person name="Larimer J."/>
            <person name="McCowan C."/>
            <person name="Murphy C."/>
            <person name="Pearson M."/>
            <person name="Poon T.W."/>
            <person name="Priest M."/>
            <person name="Roberts A."/>
            <person name="Saif S."/>
            <person name="Shea T."/>
            <person name="Sisk P."/>
            <person name="Sykes S."/>
            <person name="Wortman J."/>
            <person name="Nusbaum C."/>
            <person name="Birren B."/>
        </authorList>
    </citation>
    <scope>NUCLEOTIDE SEQUENCE [LARGE SCALE GENOMIC DNA]</scope>
    <source>
        <strain evidence="5 6">CBS 617.96</strain>
    </source>
</reference>
<dbReference type="AlphaFoldDB" id="W9XT27"/>
<dbReference type="RefSeq" id="XP_007727350.1">
    <property type="nucleotide sequence ID" value="XM_007729160.1"/>
</dbReference>
<dbReference type="GO" id="GO:0046872">
    <property type="term" value="F:metal ion binding"/>
    <property type="evidence" value="ECO:0007669"/>
    <property type="project" value="UniProtKB-KW"/>
</dbReference>
<feature type="domain" description="HpcH/HpaI aldolase/citrate lyase" evidence="4">
    <location>
        <begin position="29"/>
        <end position="244"/>
    </location>
</feature>
<dbReference type="GO" id="GO:0005737">
    <property type="term" value="C:cytoplasm"/>
    <property type="evidence" value="ECO:0007669"/>
    <property type="project" value="TreeGrafter"/>
</dbReference>
<keyword evidence="3" id="KW-0456">Lyase</keyword>
<proteinExistence type="inferred from homology"/>
<comment type="similarity">
    <text evidence="1">Belongs to the HpcH/HpaI aldolase family.</text>
</comment>
<dbReference type="GeneID" id="19163149"/>